<dbReference type="EMBL" id="RJVU01060737">
    <property type="protein sequence ID" value="ROJ44628.1"/>
    <property type="molecule type" value="Genomic_DNA"/>
</dbReference>
<keyword evidence="1" id="KW-1133">Transmembrane helix</keyword>
<organism evidence="2 3">
    <name type="scientific">Anabarilius grahami</name>
    <name type="common">Kanglang fish</name>
    <name type="synonym">Barilius grahami</name>
    <dbReference type="NCBI Taxonomy" id="495550"/>
    <lineage>
        <taxon>Eukaryota</taxon>
        <taxon>Metazoa</taxon>
        <taxon>Chordata</taxon>
        <taxon>Craniata</taxon>
        <taxon>Vertebrata</taxon>
        <taxon>Euteleostomi</taxon>
        <taxon>Actinopterygii</taxon>
        <taxon>Neopterygii</taxon>
        <taxon>Teleostei</taxon>
        <taxon>Ostariophysi</taxon>
        <taxon>Cypriniformes</taxon>
        <taxon>Xenocyprididae</taxon>
        <taxon>Xenocypridinae</taxon>
        <taxon>Xenocypridinae incertae sedis</taxon>
        <taxon>Anabarilius</taxon>
    </lineage>
</organism>
<dbReference type="AlphaFoldDB" id="A0A3N0XUB6"/>
<keyword evidence="3" id="KW-1185">Reference proteome</keyword>
<dbReference type="OrthoDB" id="262547at2759"/>
<evidence type="ECO:0000313" key="2">
    <source>
        <dbReference type="EMBL" id="ROJ44628.1"/>
    </source>
</evidence>
<gene>
    <name evidence="2" type="ORF">DPX16_4946</name>
</gene>
<name>A0A3N0XUB6_ANAGA</name>
<evidence type="ECO:0000256" key="1">
    <source>
        <dbReference type="SAM" id="Phobius"/>
    </source>
</evidence>
<feature type="transmembrane region" description="Helical" evidence="1">
    <location>
        <begin position="12"/>
        <end position="32"/>
    </location>
</feature>
<evidence type="ECO:0000313" key="3">
    <source>
        <dbReference type="Proteomes" id="UP000281406"/>
    </source>
</evidence>
<sequence>MNRSEYNVTGLYLFQITVMLAASYWSLLAPAIEMAEESGKYGDFAFLPVAVGFTLGALFVYIADLMMPVLMSSKLSWLTG</sequence>
<dbReference type="Proteomes" id="UP000281406">
    <property type="component" value="Unassembled WGS sequence"/>
</dbReference>
<keyword evidence="1" id="KW-0812">Transmembrane</keyword>
<feature type="transmembrane region" description="Helical" evidence="1">
    <location>
        <begin position="44"/>
        <end position="63"/>
    </location>
</feature>
<reference evidence="2 3" key="1">
    <citation type="submission" date="2018-10" db="EMBL/GenBank/DDBJ databases">
        <title>Genome assembly for a Yunnan-Guizhou Plateau 3E fish, Anabarilius grahami (Regan), and its evolutionary and genetic applications.</title>
        <authorList>
            <person name="Jiang W."/>
        </authorList>
    </citation>
    <scope>NUCLEOTIDE SEQUENCE [LARGE SCALE GENOMIC DNA]</scope>
    <source>
        <strain evidence="2">AG-KIZ</strain>
        <tissue evidence="2">Muscle</tissue>
    </source>
</reference>
<proteinExistence type="predicted"/>
<accession>A0A3N0XUB6</accession>
<protein>
    <submittedName>
        <fullName evidence="2">Zinc transporter ZIP11</fullName>
    </submittedName>
</protein>
<comment type="caution">
    <text evidence="2">The sequence shown here is derived from an EMBL/GenBank/DDBJ whole genome shotgun (WGS) entry which is preliminary data.</text>
</comment>
<keyword evidence="1" id="KW-0472">Membrane</keyword>